<evidence type="ECO:0000313" key="4">
    <source>
        <dbReference type="Proteomes" id="UP001166585"/>
    </source>
</evidence>
<dbReference type="InterPro" id="IPR001444">
    <property type="entry name" value="Flag_bb_rod_N"/>
</dbReference>
<dbReference type="Proteomes" id="UP001166585">
    <property type="component" value="Unassembled WGS sequence"/>
</dbReference>
<dbReference type="EMBL" id="JAHCQH010000025">
    <property type="protein sequence ID" value="MBS9479313.1"/>
    <property type="molecule type" value="Genomic_DNA"/>
</dbReference>
<dbReference type="NCBIfam" id="NF004653">
    <property type="entry name" value="PRK06003.1"/>
    <property type="match status" value="1"/>
</dbReference>
<keyword evidence="3" id="KW-0969">Cilium</keyword>
<dbReference type="RefSeq" id="WP_213757284.1">
    <property type="nucleotide sequence ID" value="NZ_JAHCQH010000025.1"/>
</dbReference>
<comment type="caution">
    <text evidence="3">The sequence shown here is derived from an EMBL/GenBank/DDBJ whole genome shotgun (WGS) entry which is preliminary data.</text>
</comment>
<reference evidence="3" key="1">
    <citation type="submission" date="2021-05" db="EMBL/GenBank/DDBJ databases">
        <authorList>
            <person name="Sun Q."/>
            <person name="Inoue M."/>
        </authorList>
    </citation>
    <scope>NUCLEOTIDE SEQUENCE</scope>
    <source>
        <strain evidence="3">VKM B-3255</strain>
    </source>
</reference>
<accession>A0ABS5RCC7</accession>
<proteinExistence type="predicted"/>
<evidence type="ECO:0000259" key="2">
    <source>
        <dbReference type="Pfam" id="PF00460"/>
    </source>
</evidence>
<keyword evidence="3" id="KW-0966">Cell projection</keyword>
<keyword evidence="3" id="KW-0282">Flagellum</keyword>
<feature type="domain" description="Flagellar basal body rod protein N-terminal" evidence="2">
    <location>
        <begin position="17"/>
        <end position="37"/>
    </location>
</feature>
<keyword evidence="4" id="KW-1185">Reference proteome</keyword>
<comment type="subcellular location">
    <subcellularLocation>
        <location evidence="1">Bacterial flagellum basal body</location>
    </subcellularLocation>
</comment>
<organism evidence="3 4">
    <name type="scientific">Ancylobacter radicis</name>
    <dbReference type="NCBI Taxonomy" id="2836179"/>
    <lineage>
        <taxon>Bacteria</taxon>
        <taxon>Pseudomonadati</taxon>
        <taxon>Pseudomonadota</taxon>
        <taxon>Alphaproteobacteria</taxon>
        <taxon>Hyphomicrobiales</taxon>
        <taxon>Xanthobacteraceae</taxon>
        <taxon>Ancylobacter</taxon>
    </lineage>
</organism>
<name>A0ABS5RCC7_9HYPH</name>
<evidence type="ECO:0000313" key="3">
    <source>
        <dbReference type="EMBL" id="MBS9479313.1"/>
    </source>
</evidence>
<dbReference type="Pfam" id="PF00460">
    <property type="entry name" value="Flg_bb_rod"/>
    <property type="match status" value="1"/>
</dbReference>
<gene>
    <name evidence="3" type="primary">flgB</name>
    <name evidence="3" type="ORF">KIP89_19570</name>
</gene>
<sequence length="127" mass="13480">MDKVYLFDLASRHAAWASVRQATIASNIANANTPGYRAAEVEPFASVLDRTHLAEARTNPGHLSLSAPGAATVAMDDADSWSVSESGNTVSIDQQMVKASEVSGAFSLNTSIVRSFHKMVLASVRNS</sequence>
<evidence type="ECO:0000256" key="1">
    <source>
        <dbReference type="ARBA" id="ARBA00004117"/>
    </source>
</evidence>
<protein>
    <submittedName>
        <fullName evidence="3">Flagellar basal body rod protein FlgB</fullName>
    </submittedName>
</protein>